<evidence type="ECO:0000313" key="2">
    <source>
        <dbReference type="Proteomes" id="UP000054870"/>
    </source>
</evidence>
<dbReference type="RefSeq" id="WP_235012380.1">
    <property type="nucleotide sequence ID" value="NZ_FCOF02000067.1"/>
</dbReference>
<gene>
    <name evidence="1" type="ORF">AWB75_06719</name>
</gene>
<protein>
    <submittedName>
        <fullName evidence="1">Uncharacterized protein</fullName>
    </submittedName>
</protein>
<evidence type="ECO:0000313" key="1">
    <source>
        <dbReference type="EMBL" id="SAK93799.1"/>
    </source>
</evidence>
<accession>A0A158DGQ1</accession>
<name>A0A158DGQ1_9BURK</name>
<proteinExistence type="predicted"/>
<keyword evidence="2" id="KW-1185">Reference proteome</keyword>
<comment type="caution">
    <text evidence="1">The sequence shown here is derived from an EMBL/GenBank/DDBJ whole genome shotgun (WGS) entry which is preliminary data.</text>
</comment>
<dbReference type="EMBL" id="FCOF02000067">
    <property type="protein sequence ID" value="SAK93799.1"/>
    <property type="molecule type" value="Genomic_DNA"/>
</dbReference>
<dbReference type="AlphaFoldDB" id="A0A158DGQ1"/>
<organism evidence="1 2">
    <name type="scientific">Caballeronia catudaia</name>
    <dbReference type="NCBI Taxonomy" id="1777136"/>
    <lineage>
        <taxon>Bacteria</taxon>
        <taxon>Pseudomonadati</taxon>
        <taxon>Pseudomonadota</taxon>
        <taxon>Betaproteobacteria</taxon>
        <taxon>Burkholderiales</taxon>
        <taxon>Burkholderiaceae</taxon>
        <taxon>Caballeronia</taxon>
    </lineage>
</organism>
<reference evidence="1" key="1">
    <citation type="submission" date="2016-01" db="EMBL/GenBank/DDBJ databases">
        <authorList>
            <person name="Peeters C."/>
        </authorList>
    </citation>
    <scope>NUCLEOTIDE SEQUENCE [LARGE SCALE GENOMIC DNA]</scope>
    <source>
        <strain evidence="1">LMG 29318</strain>
    </source>
</reference>
<dbReference type="Proteomes" id="UP000054870">
    <property type="component" value="Unassembled WGS sequence"/>
</dbReference>
<sequence length="50" mass="5502">MSARAQACQIFAAAEAKQWQFSGHIWQSELSPEILKELDANGHAFQELGG</sequence>